<keyword evidence="8" id="KW-0028">Amino-acid biosynthesis</keyword>
<evidence type="ECO:0000256" key="1">
    <source>
        <dbReference type="ARBA" id="ARBA00001933"/>
    </source>
</evidence>
<dbReference type="UniPathway" id="UPA00031">
    <property type="reaction ID" value="UER00012"/>
</dbReference>
<feature type="modified residue" description="N6-(pyridoxal phosphate)lysine" evidence="8">
    <location>
        <position position="208"/>
    </location>
</feature>
<dbReference type="InterPro" id="IPR015421">
    <property type="entry name" value="PyrdxlP-dep_Trfase_major"/>
</dbReference>
<dbReference type="InterPro" id="IPR015422">
    <property type="entry name" value="PyrdxlP-dep_Trfase_small"/>
</dbReference>
<dbReference type="Gene3D" id="3.90.1150.10">
    <property type="entry name" value="Aspartate Aminotransferase, domain 1"/>
    <property type="match status" value="1"/>
</dbReference>
<accession>A0A3E2B4D1</accession>
<dbReference type="Gene3D" id="3.40.640.10">
    <property type="entry name" value="Type I PLP-dependent aspartate aminotransferase-like (Major domain)"/>
    <property type="match status" value="1"/>
</dbReference>
<gene>
    <name evidence="8" type="primary">hisC</name>
    <name evidence="10" type="ORF">DV520_05155</name>
</gene>
<proteinExistence type="inferred from homology"/>
<dbReference type="InterPro" id="IPR015424">
    <property type="entry name" value="PyrdxlP-dep_Trfase"/>
</dbReference>
<dbReference type="Pfam" id="PF00155">
    <property type="entry name" value="Aminotran_1_2"/>
    <property type="match status" value="1"/>
</dbReference>
<comment type="subunit">
    <text evidence="3 8">Homodimer.</text>
</comment>
<dbReference type="OrthoDB" id="9813612at2"/>
<dbReference type="RefSeq" id="WP_117142010.1">
    <property type="nucleotide sequence ID" value="NZ_CAKXKJ010000006.1"/>
</dbReference>
<comment type="similarity">
    <text evidence="8">Belongs to the class-II pyridoxal-phosphate-dependent aminotransferase family. Histidinol-phosphate aminotransferase subfamily.</text>
</comment>
<evidence type="ECO:0000256" key="4">
    <source>
        <dbReference type="ARBA" id="ARBA00022576"/>
    </source>
</evidence>
<name>A0A3E2B4D1_9FIRM</name>
<evidence type="ECO:0000256" key="5">
    <source>
        <dbReference type="ARBA" id="ARBA00022679"/>
    </source>
</evidence>
<dbReference type="InterPro" id="IPR005861">
    <property type="entry name" value="HisP_aminotrans"/>
</dbReference>
<dbReference type="GO" id="GO:0004400">
    <property type="term" value="F:histidinol-phosphate transaminase activity"/>
    <property type="evidence" value="ECO:0007669"/>
    <property type="project" value="UniProtKB-UniRule"/>
</dbReference>
<dbReference type="InterPro" id="IPR001917">
    <property type="entry name" value="Aminotrans_II_pyridoxalP_BS"/>
</dbReference>
<keyword evidence="11" id="KW-1185">Reference proteome</keyword>
<dbReference type="AlphaFoldDB" id="A0A3E2B4D1"/>
<reference evidence="10 11" key="1">
    <citation type="submission" date="2018-07" db="EMBL/GenBank/DDBJ databases">
        <title>GABA Modulating Bacteria of the Human Gut Microbiota.</title>
        <authorList>
            <person name="Strandwitz P."/>
            <person name="Kim K.H."/>
            <person name="Terekhova D."/>
            <person name="Liu J.K."/>
            <person name="Sharma A."/>
            <person name="Levering J."/>
            <person name="Mcdonald D."/>
            <person name="Dietrich D."/>
            <person name="Ramadhar T.R."/>
            <person name="Lekbua A."/>
            <person name="Mroue N."/>
            <person name="Liston C."/>
            <person name="Stewart E.J."/>
            <person name="Dubin M.J."/>
            <person name="Zengler K."/>
            <person name="Knight R."/>
            <person name="Gilbert J.A."/>
            <person name="Clardy J."/>
            <person name="Lewis K."/>
        </authorList>
    </citation>
    <scope>NUCLEOTIDE SEQUENCE [LARGE SCALE GENOMIC DNA]</scope>
    <source>
        <strain evidence="10 11">KLE1738</strain>
    </source>
</reference>
<dbReference type="PROSITE" id="PS00599">
    <property type="entry name" value="AA_TRANSFER_CLASS_2"/>
    <property type="match status" value="1"/>
</dbReference>
<dbReference type="GeneID" id="97995122"/>
<dbReference type="HAMAP" id="MF_01023">
    <property type="entry name" value="HisC_aminotrans_2"/>
    <property type="match status" value="1"/>
</dbReference>
<keyword evidence="4 8" id="KW-0032">Aminotransferase</keyword>
<dbReference type="SUPFAM" id="SSF53383">
    <property type="entry name" value="PLP-dependent transferases"/>
    <property type="match status" value="1"/>
</dbReference>
<dbReference type="GO" id="GO:0000105">
    <property type="term" value="P:L-histidine biosynthetic process"/>
    <property type="evidence" value="ECO:0007669"/>
    <property type="project" value="UniProtKB-UniRule"/>
</dbReference>
<evidence type="ECO:0000256" key="8">
    <source>
        <dbReference type="HAMAP-Rule" id="MF_01023"/>
    </source>
</evidence>
<sequence>MSRFLHTRYAGLETYTPGEQPRDKQYIKLNTNESPYPPSPEVLAALGPGEVADLRLYSDPEGAGLREKLAGLYGVTPGQVFLSNGSDDILNFAFMAFGEKGAVFPSLTYSFYPVFANLHQVPYETVPLREDFSVDVAGLSGKGKLTVLANPNAPTGLALPLDQVEALVASNPGHVVVVDEAYVDFGAASAAALLGRYENLLVVMTYSKSRSMAGARLGFALGSRELIADLERLKYATNPYNVNRLTLRLGEAAVDSDPYFRANARRIMATRDKTARALREMGFRLPDSQANFLFVTHPRIDGARLYQKCRERGILIRHFSDPAIAQYNRVTIGAEEEMETFLTMVRDILREEGL</sequence>
<evidence type="ECO:0000259" key="9">
    <source>
        <dbReference type="Pfam" id="PF00155"/>
    </source>
</evidence>
<dbReference type="PANTHER" id="PTHR43643:SF3">
    <property type="entry name" value="HISTIDINOL-PHOSPHATE AMINOTRANSFERASE"/>
    <property type="match status" value="1"/>
</dbReference>
<dbReference type="EMBL" id="QQRQ01000006">
    <property type="protein sequence ID" value="RFT06841.1"/>
    <property type="molecule type" value="Genomic_DNA"/>
</dbReference>
<keyword evidence="6 8" id="KW-0663">Pyridoxal phosphate</keyword>
<keyword evidence="5 8" id="KW-0808">Transferase</keyword>
<comment type="pathway">
    <text evidence="2 8">Amino-acid biosynthesis; L-histidine biosynthesis; L-histidine from 5-phospho-alpha-D-ribose 1-diphosphate: step 7/9.</text>
</comment>
<organism evidence="10 11">
    <name type="scientific">Evtepia gabavorous</name>
    <dbReference type="NCBI Taxonomy" id="2211183"/>
    <lineage>
        <taxon>Bacteria</taxon>
        <taxon>Bacillati</taxon>
        <taxon>Bacillota</taxon>
        <taxon>Clostridia</taxon>
        <taxon>Eubacteriales</taxon>
        <taxon>Evtepia</taxon>
    </lineage>
</organism>
<protein>
    <recommendedName>
        <fullName evidence="8">Histidinol-phosphate aminotransferase</fullName>
        <ecNumber evidence="8">2.6.1.9</ecNumber>
    </recommendedName>
    <alternativeName>
        <fullName evidence="8">Imidazole acetol-phosphate transaminase</fullName>
    </alternativeName>
</protein>
<evidence type="ECO:0000256" key="3">
    <source>
        <dbReference type="ARBA" id="ARBA00011738"/>
    </source>
</evidence>
<dbReference type="Proteomes" id="UP000260649">
    <property type="component" value="Unassembled WGS sequence"/>
</dbReference>
<evidence type="ECO:0000256" key="6">
    <source>
        <dbReference type="ARBA" id="ARBA00022898"/>
    </source>
</evidence>
<dbReference type="InterPro" id="IPR050106">
    <property type="entry name" value="HistidinolP_aminotransfase"/>
</dbReference>
<comment type="caution">
    <text evidence="10">The sequence shown here is derived from an EMBL/GenBank/DDBJ whole genome shotgun (WGS) entry which is preliminary data.</text>
</comment>
<evidence type="ECO:0000256" key="7">
    <source>
        <dbReference type="ARBA" id="ARBA00047481"/>
    </source>
</evidence>
<evidence type="ECO:0000256" key="2">
    <source>
        <dbReference type="ARBA" id="ARBA00005011"/>
    </source>
</evidence>
<dbReference type="EC" id="2.6.1.9" evidence="8"/>
<dbReference type="PANTHER" id="PTHR43643">
    <property type="entry name" value="HISTIDINOL-PHOSPHATE AMINOTRANSFERASE 2"/>
    <property type="match status" value="1"/>
</dbReference>
<evidence type="ECO:0000313" key="10">
    <source>
        <dbReference type="EMBL" id="RFT06841.1"/>
    </source>
</evidence>
<dbReference type="CDD" id="cd00609">
    <property type="entry name" value="AAT_like"/>
    <property type="match status" value="1"/>
</dbReference>
<comment type="catalytic activity">
    <reaction evidence="7 8">
        <text>L-histidinol phosphate + 2-oxoglutarate = 3-(imidazol-4-yl)-2-oxopropyl phosphate + L-glutamate</text>
        <dbReference type="Rhea" id="RHEA:23744"/>
        <dbReference type="ChEBI" id="CHEBI:16810"/>
        <dbReference type="ChEBI" id="CHEBI:29985"/>
        <dbReference type="ChEBI" id="CHEBI:57766"/>
        <dbReference type="ChEBI" id="CHEBI:57980"/>
        <dbReference type="EC" id="2.6.1.9"/>
    </reaction>
</comment>
<dbReference type="GO" id="GO:0030170">
    <property type="term" value="F:pyridoxal phosphate binding"/>
    <property type="evidence" value="ECO:0007669"/>
    <property type="project" value="InterPro"/>
</dbReference>
<keyword evidence="8" id="KW-0368">Histidine biosynthesis</keyword>
<dbReference type="InterPro" id="IPR004839">
    <property type="entry name" value="Aminotransferase_I/II_large"/>
</dbReference>
<evidence type="ECO:0000313" key="11">
    <source>
        <dbReference type="Proteomes" id="UP000260649"/>
    </source>
</evidence>
<feature type="domain" description="Aminotransferase class I/classII large" evidence="9">
    <location>
        <begin position="25"/>
        <end position="342"/>
    </location>
</feature>
<comment type="cofactor">
    <cofactor evidence="1 8">
        <name>pyridoxal 5'-phosphate</name>
        <dbReference type="ChEBI" id="CHEBI:597326"/>
    </cofactor>
</comment>